<evidence type="ECO:0000313" key="2">
    <source>
        <dbReference type="EMBL" id="CAD6217740.1"/>
    </source>
</evidence>
<name>A0A811N732_9POAL</name>
<comment type="caution">
    <text evidence="2">The sequence shown here is derived from an EMBL/GenBank/DDBJ whole genome shotgun (WGS) entry which is preliminary data.</text>
</comment>
<dbReference type="AlphaFoldDB" id="A0A811N732"/>
<accession>A0A811N732</accession>
<evidence type="ECO:0000313" key="3">
    <source>
        <dbReference type="Proteomes" id="UP000604825"/>
    </source>
</evidence>
<gene>
    <name evidence="2" type="ORF">NCGR_LOCUS11708</name>
</gene>
<reference evidence="2" key="1">
    <citation type="submission" date="2020-10" db="EMBL/GenBank/DDBJ databases">
        <authorList>
            <person name="Han B."/>
            <person name="Lu T."/>
            <person name="Zhao Q."/>
            <person name="Huang X."/>
            <person name="Zhao Y."/>
        </authorList>
    </citation>
    <scope>NUCLEOTIDE SEQUENCE</scope>
</reference>
<keyword evidence="3" id="KW-1185">Reference proteome</keyword>
<sequence length="148" mass="16397">MAIMSNGELTPVRRSKRNTEVADVDSLEKAERRVAVKNLEEPQGGVGISLGDNDDLMIGSIALLKNVERERLKPSICLNKDENEFDSEKDEIDPDTFTISRLCGDLTEEVMDDNNADLDGVLVNVPIKVGKTKKKKKLLSKNTAARKK</sequence>
<proteinExistence type="predicted"/>
<dbReference type="EMBL" id="CAJGYO010000003">
    <property type="protein sequence ID" value="CAD6217740.1"/>
    <property type="molecule type" value="Genomic_DNA"/>
</dbReference>
<protein>
    <submittedName>
        <fullName evidence="2">Uncharacterized protein</fullName>
    </submittedName>
</protein>
<dbReference type="Proteomes" id="UP000604825">
    <property type="component" value="Unassembled WGS sequence"/>
</dbReference>
<organism evidence="2 3">
    <name type="scientific">Miscanthus lutarioriparius</name>
    <dbReference type="NCBI Taxonomy" id="422564"/>
    <lineage>
        <taxon>Eukaryota</taxon>
        <taxon>Viridiplantae</taxon>
        <taxon>Streptophyta</taxon>
        <taxon>Embryophyta</taxon>
        <taxon>Tracheophyta</taxon>
        <taxon>Spermatophyta</taxon>
        <taxon>Magnoliopsida</taxon>
        <taxon>Liliopsida</taxon>
        <taxon>Poales</taxon>
        <taxon>Poaceae</taxon>
        <taxon>PACMAD clade</taxon>
        <taxon>Panicoideae</taxon>
        <taxon>Andropogonodae</taxon>
        <taxon>Andropogoneae</taxon>
        <taxon>Saccharinae</taxon>
        <taxon>Miscanthus</taxon>
    </lineage>
</organism>
<dbReference type="OrthoDB" id="696817at2759"/>
<evidence type="ECO:0000256" key="1">
    <source>
        <dbReference type="SAM" id="MobiDB-lite"/>
    </source>
</evidence>
<feature type="region of interest" description="Disordered" evidence="1">
    <location>
        <begin position="1"/>
        <end position="25"/>
    </location>
</feature>